<reference evidence="1 2" key="2">
    <citation type="submission" date="2020-03" db="EMBL/GenBank/DDBJ databases">
        <authorList>
            <person name="Ichikawa N."/>
            <person name="Kimura A."/>
            <person name="Kitahashi Y."/>
            <person name="Uohara A."/>
        </authorList>
    </citation>
    <scope>NUCLEOTIDE SEQUENCE [LARGE SCALE GENOMIC DNA]</scope>
    <source>
        <strain evidence="1 2">NBRC 107702</strain>
    </source>
</reference>
<reference evidence="1 2" key="1">
    <citation type="submission" date="2020-03" db="EMBL/GenBank/DDBJ databases">
        <title>Whole genome shotgun sequence of Phytohabitans flavus NBRC 107702.</title>
        <authorList>
            <person name="Komaki H."/>
            <person name="Tamura T."/>
        </authorList>
    </citation>
    <scope>NUCLEOTIDE SEQUENCE [LARGE SCALE GENOMIC DNA]</scope>
    <source>
        <strain evidence="1 2">NBRC 107702</strain>
    </source>
</reference>
<accession>A0A6F8XMJ5</accession>
<dbReference type="RefSeq" id="WP_173034608.1">
    <property type="nucleotide sequence ID" value="NZ_AP022870.1"/>
</dbReference>
<evidence type="ECO:0000313" key="1">
    <source>
        <dbReference type="EMBL" id="BCB75042.1"/>
    </source>
</evidence>
<protein>
    <submittedName>
        <fullName evidence="1">Uncharacterized protein</fullName>
    </submittedName>
</protein>
<organism evidence="1 2">
    <name type="scientific">Phytohabitans flavus</name>
    <dbReference type="NCBI Taxonomy" id="1076124"/>
    <lineage>
        <taxon>Bacteria</taxon>
        <taxon>Bacillati</taxon>
        <taxon>Actinomycetota</taxon>
        <taxon>Actinomycetes</taxon>
        <taxon>Micromonosporales</taxon>
        <taxon>Micromonosporaceae</taxon>
    </lineage>
</organism>
<evidence type="ECO:0000313" key="2">
    <source>
        <dbReference type="Proteomes" id="UP000502508"/>
    </source>
</evidence>
<dbReference type="EMBL" id="AP022870">
    <property type="protein sequence ID" value="BCB75042.1"/>
    <property type="molecule type" value="Genomic_DNA"/>
</dbReference>
<dbReference type="AlphaFoldDB" id="A0A6F8XMJ5"/>
<dbReference type="Proteomes" id="UP000502508">
    <property type="component" value="Chromosome"/>
</dbReference>
<proteinExistence type="predicted"/>
<sequence length="66" mass="7365">MNDAPAAVARTTDCDNDRATWKIIGRVESDDVPAEEACAAYPQTTMTFERKGRGEDFILCLTEIQR</sequence>
<dbReference type="KEGG" id="pfla:Pflav_014520"/>
<gene>
    <name evidence="1" type="ORF">Pflav_014520</name>
</gene>
<name>A0A6F8XMJ5_9ACTN</name>
<keyword evidence="2" id="KW-1185">Reference proteome</keyword>